<proteinExistence type="predicted"/>
<dbReference type="AlphaFoldDB" id="A0A0A9CUR7"/>
<reference evidence="2" key="2">
    <citation type="journal article" date="2015" name="Data Brief">
        <title>Shoot transcriptome of the giant reed, Arundo donax.</title>
        <authorList>
            <person name="Barrero R.A."/>
            <person name="Guerrero F.D."/>
            <person name="Moolhuijzen P."/>
            <person name="Goolsby J.A."/>
            <person name="Tidwell J."/>
            <person name="Bellgard S.E."/>
            <person name="Bellgard M.I."/>
        </authorList>
    </citation>
    <scope>NUCLEOTIDE SEQUENCE</scope>
    <source>
        <tissue evidence="2">Shoot tissue taken approximately 20 cm above the soil surface</tissue>
    </source>
</reference>
<evidence type="ECO:0000256" key="1">
    <source>
        <dbReference type="SAM" id="MobiDB-lite"/>
    </source>
</evidence>
<accession>A0A0A9CUR7</accession>
<dbReference type="EMBL" id="GBRH01222648">
    <property type="protein sequence ID" value="JAD75247.1"/>
    <property type="molecule type" value="Transcribed_RNA"/>
</dbReference>
<organism evidence="2">
    <name type="scientific">Arundo donax</name>
    <name type="common">Giant reed</name>
    <name type="synonym">Donax arundinaceus</name>
    <dbReference type="NCBI Taxonomy" id="35708"/>
    <lineage>
        <taxon>Eukaryota</taxon>
        <taxon>Viridiplantae</taxon>
        <taxon>Streptophyta</taxon>
        <taxon>Embryophyta</taxon>
        <taxon>Tracheophyta</taxon>
        <taxon>Spermatophyta</taxon>
        <taxon>Magnoliopsida</taxon>
        <taxon>Liliopsida</taxon>
        <taxon>Poales</taxon>
        <taxon>Poaceae</taxon>
        <taxon>PACMAD clade</taxon>
        <taxon>Arundinoideae</taxon>
        <taxon>Arundineae</taxon>
        <taxon>Arundo</taxon>
    </lineage>
</organism>
<name>A0A0A9CUR7_ARUDO</name>
<feature type="region of interest" description="Disordered" evidence="1">
    <location>
        <begin position="45"/>
        <end position="66"/>
    </location>
</feature>
<evidence type="ECO:0000313" key="2">
    <source>
        <dbReference type="EMBL" id="JAD75247.1"/>
    </source>
</evidence>
<reference evidence="2" key="1">
    <citation type="submission" date="2014-09" db="EMBL/GenBank/DDBJ databases">
        <authorList>
            <person name="Magalhaes I.L.F."/>
            <person name="Oliveira U."/>
            <person name="Santos F.R."/>
            <person name="Vidigal T.H.D.A."/>
            <person name="Brescovit A.D."/>
            <person name="Santos A.J."/>
        </authorList>
    </citation>
    <scope>NUCLEOTIDE SEQUENCE</scope>
    <source>
        <tissue evidence="2">Shoot tissue taken approximately 20 cm above the soil surface</tissue>
    </source>
</reference>
<protein>
    <submittedName>
        <fullName evidence="2">Uncharacterized protein</fullName>
    </submittedName>
</protein>
<sequence>MELGKRAETLQCGHTCYQTQASAYSSQKRSNCRKLTSTQVISDPRNQIVHQPTQVYSPQNGVRHSE</sequence>